<dbReference type="NCBIfam" id="NF003243">
    <property type="entry name" value="PRK04201.1"/>
    <property type="match status" value="1"/>
</dbReference>
<comment type="subcellular location">
    <subcellularLocation>
        <location evidence="1 13">Cell membrane</location>
        <topology evidence="1 13">Multi-pass membrane protein</topology>
    </subcellularLocation>
</comment>
<keyword evidence="15" id="KW-1185">Reference proteome</keyword>
<dbReference type="GO" id="GO:0005886">
    <property type="term" value="C:plasma membrane"/>
    <property type="evidence" value="ECO:0007669"/>
    <property type="project" value="UniProtKB-SubCell"/>
</dbReference>
<keyword evidence="3 13" id="KW-0813">Transport</keyword>
<name>A0A081C1V0_VECG1</name>
<keyword evidence="11 13" id="KW-0406">Ion transport</keyword>
<feature type="transmembrane region" description="Helical" evidence="13">
    <location>
        <begin position="73"/>
        <end position="94"/>
    </location>
</feature>
<evidence type="ECO:0000256" key="2">
    <source>
        <dbReference type="ARBA" id="ARBA00009703"/>
    </source>
</evidence>
<feature type="binding site" description="M1 metal binding site" evidence="13">
    <location>
        <position position="164"/>
    </location>
    <ligand>
        <name>Zn(2+)</name>
        <dbReference type="ChEBI" id="CHEBI:29105"/>
    </ligand>
</feature>
<dbReference type="GO" id="GO:0005385">
    <property type="term" value="F:zinc ion transmembrane transporter activity"/>
    <property type="evidence" value="ECO:0007669"/>
    <property type="project" value="UniProtKB-UniRule"/>
</dbReference>
<dbReference type="Pfam" id="PF02535">
    <property type="entry name" value="Zip"/>
    <property type="match status" value="1"/>
</dbReference>
<evidence type="ECO:0000256" key="10">
    <source>
        <dbReference type="ARBA" id="ARBA00023004"/>
    </source>
</evidence>
<dbReference type="AlphaFoldDB" id="A0A081C1V0"/>
<dbReference type="EMBL" id="DF820468">
    <property type="protein sequence ID" value="GAK58555.1"/>
    <property type="molecule type" value="Genomic_DNA"/>
</dbReference>
<sequence>MKGFWIAFGLTVFAGISTGIGSILAFTAKRTDYRFLSVATGFSAGVMLYLSFVEIFLKGFEILSKQYGEYWGHWINAASFFSGIVLIGLIDNLIPASENPHEIHTEAEIMPLHNPTASFPVFDLSAAASSKRAEGSNHHTIAHQTLLRTGLFTALAIAIHNFPEGLATFLAALEDPSLGIAIAVAVALHNIPEGISVSVPIFYASGNRKKAFFYSLISGLAEPVGAGIGYLSLRFLVGGKDGAIPSHVMGLLFGMVAGIMVYISLDELLPTSRAYGKGHDSLFGLVAGMLVMALSVLVMK</sequence>
<keyword evidence="10" id="KW-0408">Iron</keyword>
<comment type="similarity">
    <text evidence="2 13">Belongs to the ZIP transporter (TC 2.A.5) family. ZupT subfamily.</text>
</comment>
<comment type="function">
    <text evidence="13">Mediates zinc uptake. May also transport other divalent cations.</text>
</comment>
<feature type="binding site" description="M2 metal binding site" evidence="13">
    <location>
        <position position="193"/>
    </location>
    <ligand>
        <name>Fe(2+)</name>
        <dbReference type="ChEBI" id="CHEBI:29033"/>
    </ligand>
</feature>
<protein>
    <recommendedName>
        <fullName evidence="13">Zinc transporter ZupT</fullName>
    </recommendedName>
</protein>
<keyword evidence="12 13" id="KW-0472">Membrane</keyword>
<feature type="binding site" description="M2 metal binding site" evidence="13">
    <location>
        <position position="164"/>
    </location>
    <ligand>
        <name>Fe(2+)</name>
        <dbReference type="ChEBI" id="CHEBI:29033"/>
    </ligand>
</feature>
<feature type="transmembrane region" description="Helical" evidence="13">
    <location>
        <begin position="6"/>
        <end position="26"/>
    </location>
</feature>
<evidence type="ECO:0000313" key="14">
    <source>
        <dbReference type="EMBL" id="GAK58555.1"/>
    </source>
</evidence>
<evidence type="ECO:0000256" key="7">
    <source>
        <dbReference type="ARBA" id="ARBA00022833"/>
    </source>
</evidence>
<feature type="binding site" description="M1 metal binding site" evidence="13">
    <location>
        <position position="193"/>
    </location>
    <ligand>
        <name>Zn(2+)</name>
        <dbReference type="ChEBI" id="CHEBI:29105"/>
    </ligand>
</feature>
<keyword evidence="6" id="KW-0479">Metal-binding</keyword>
<keyword evidence="9 13" id="KW-1133">Transmembrane helix</keyword>
<dbReference type="STRING" id="1499967.U27_05529"/>
<dbReference type="HAMAP" id="MF_00548">
    <property type="entry name" value="ZupT"/>
    <property type="match status" value="1"/>
</dbReference>
<gene>
    <name evidence="13" type="primary">zupT</name>
    <name evidence="14" type="ORF">U27_05529</name>
</gene>
<feature type="transmembrane region" description="Helical" evidence="13">
    <location>
        <begin position="251"/>
        <end position="269"/>
    </location>
</feature>
<feature type="binding site" description="M2 metal binding site" evidence="13">
    <location>
        <position position="161"/>
    </location>
    <ligand>
        <name>Fe(2+)</name>
        <dbReference type="ChEBI" id="CHEBI:29033"/>
    </ligand>
</feature>
<accession>A0A081C1V0</accession>
<dbReference type="HOGENOM" id="CLU_015114_1_3_0"/>
<evidence type="ECO:0000256" key="5">
    <source>
        <dbReference type="ARBA" id="ARBA00022692"/>
    </source>
</evidence>
<evidence type="ECO:0000256" key="8">
    <source>
        <dbReference type="ARBA" id="ARBA00022906"/>
    </source>
</evidence>
<evidence type="ECO:0000256" key="6">
    <source>
        <dbReference type="ARBA" id="ARBA00022723"/>
    </source>
</evidence>
<evidence type="ECO:0000256" key="1">
    <source>
        <dbReference type="ARBA" id="ARBA00004651"/>
    </source>
</evidence>
<proteinExistence type="inferred from homology"/>
<evidence type="ECO:0000256" key="3">
    <source>
        <dbReference type="ARBA" id="ARBA00022448"/>
    </source>
</evidence>
<comment type="catalytic activity">
    <reaction evidence="13">
        <text>Zn(2+)(in) = Zn(2+)(out)</text>
        <dbReference type="Rhea" id="RHEA:29351"/>
        <dbReference type="ChEBI" id="CHEBI:29105"/>
    </reaction>
</comment>
<feature type="transmembrane region" description="Helical" evidence="13">
    <location>
        <begin position="281"/>
        <end position="299"/>
    </location>
</feature>
<reference evidence="14" key="1">
    <citation type="journal article" date="2015" name="PeerJ">
        <title>First genomic representation of candidate bacterial phylum KSB3 points to enhanced environmental sensing as a trigger of wastewater bulking.</title>
        <authorList>
            <person name="Sekiguchi Y."/>
            <person name="Ohashi A."/>
            <person name="Parks D.H."/>
            <person name="Yamauchi T."/>
            <person name="Tyson G.W."/>
            <person name="Hugenholtz P."/>
        </authorList>
    </citation>
    <scope>NUCLEOTIDE SEQUENCE [LARGE SCALE GENOMIC DNA]</scope>
</reference>
<evidence type="ECO:0000256" key="9">
    <source>
        <dbReference type="ARBA" id="ARBA00022989"/>
    </source>
</evidence>
<dbReference type="PANTHER" id="PTHR11040:SF205">
    <property type="entry name" value="ZINC TRANSPORTER ZUPT"/>
    <property type="match status" value="1"/>
</dbReference>
<feature type="transmembrane region" description="Helical" evidence="13">
    <location>
        <begin position="151"/>
        <end position="172"/>
    </location>
</feature>
<organism evidence="14">
    <name type="scientific">Vecturithrix granuli</name>
    <dbReference type="NCBI Taxonomy" id="1499967"/>
    <lineage>
        <taxon>Bacteria</taxon>
        <taxon>Candidatus Moduliflexota</taxon>
        <taxon>Candidatus Vecturitrichia</taxon>
        <taxon>Candidatus Vecturitrichales</taxon>
        <taxon>Candidatus Vecturitrichaceae</taxon>
        <taxon>Candidatus Vecturithrix</taxon>
    </lineage>
</organism>
<keyword evidence="7 13" id="KW-0862">Zinc</keyword>
<evidence type="ECO:0000256" key="4">
    <source>
        <dbReference type="ARBA" id="ARBA00022475"/>
    </source>
</evidence>
<dbReference type="GO" id="GO:0046872">
    <property type="term" value="F:metal ion binding"/>
    <property type="evidence" value="ECO:0007669"/>
    <property type="project" value="UniProtKB-KW"/>
</dbReference>
<feature type="transmembrane region" description="Helical" evidence="13">
    <location>
        <begin position="211"/>
        <end position="231"/>
    </location>
</feature>
<dbReference type="PANTHER" id="PTHR11040">
    <property type="entry name" value="ZINC/IRON TRANSPORTER"/>
    <property type="match status" value="1"/>
</dbReference>
<dbReference type="Proteomes" id="UP000030661">
    <property type="component" value="Unassembled WGS sequence"/>
</dbReference>
<evidence type="ECO:0000256" key="12">
    <source>
        <dbReference type="ARBA" id="ARBA00023136"/>
    </source>
</evidence>
<evidence type="ECO:0000313" key="15">
    <source>
        <dbReference type="Proteomes" id="UP000030661"/>
    </source>
</evidence>
<dbReference type="InterPro" id="IPR023498">
    <property type="entry name" value="Zn_transptr_ZupT"/>
</dbReference>
<keyword evidence="8 13" id="KW-0864">Zinc transport</keyword>
<keyword evidence="5 13" id="KW-0812">Transmembrane</keyword>
<keyword evidence="4 13" id="KW-1003">Cell membrane</keyword>
<evidence type="ECO:0000256" key="11">
    <source>
        <dbReference type="ARBA" id="ARBA00023065"/>
    </source>
</evidence>
<feature type="binding site" description="M1 metal binding site" evidence="13">
    <location>
        <position position="189"/>
    </location>
    <ligand>
        <name>Zn(2+)</name>
        <dbReference type="ChEBI" id="CHEBI:29105"/>
    </ligand>
</feature>
<dbReference type="eggNOG" id="COG0428">
    <property type="taxonomic scope" value="Bacteria"/>
</dbReference>
<feature type="transmembrane region" description="Helical" evidence="13">
    <location>
        <begin position="178"/>
        <end position="204"/>
    </location>
</feature>
<feature type="transmembrane region" description="Helical" evidence="13">
    <location>
        <begin position="33"/>
        <end position="53"/>
    </location>
</feature>
<feature type="binding site" description="M2 metal binding site" evidence="13">
    <location>
        <position position="190"/>
    </location>
    <ligand>
        <name>Fe(2+)</name>
        <dbReference type="ChEBI" id="CHEBI:29033"/>
    </ligand>
</feature>
<evidence type="ECO:0000256" key="13">
    <source>
        <dbReference type="HAMAP-Rule" id="MF_00548"/>
    </source>
</evidence>
<feature type="binding site" description="M2 metal binding site" evidence="13">
    <location>
        <position position="222"/>
    </location>
    <ligand>
        <name>Fe(2+)</name>
        <dbReference type="ChEBI" id="CHEBI:29033"/>
    </ligand>
</feature>
<dbReference type="InterPro" id="IPR003689">
    <property type="entry name" value="ZIP"/>
</dbReference>